<protein>
    <submittedName>
        <fullName evidence="2">Hydrolase</fullName>
    </submittedName>
</protein>
<dbReference type="EMBL" id="AAXU02000001">
    <property type="protein sequence ID" value="EAZ81453.1"/>
    <property type="molecule type" value="Genomic_DNA"/>
</dbReference>
<keyword evidence="3" id="KW-1185">Reference proteome</keyword>
<feature type="signal peptide" evidence="1">
    <location>
        <begin position="1"/>
        <end position="21"/>
    </location>
</feature>
<accession>A3HXY0</accession>
<dbReference type="InterPro" id="IPR053169">
    <property type="entry name" value="MUG_Protein"/>
</dbReference>
<name>A3HXY0_9BACT</name>
<dbReference type="HOGENOM" id="CLU_503307_0_0_10"/>
<evidence type="ECO:0000313" key="2">
    <source>
        <dbReference type="EMBL" id="EAZ81453.1"/>
    </source>
</evidence>
<feature type="chain" id="PRO_5005659430" evidence="1">
    <location>
        <begin position="22"/>
        <end position="475"/>
    </location>
</feature>
<dbReference type="SUPFAM" id="SSF48208">
    <property type="entry name" value="Six-hairpin glycosidases"/>
    <property type="match status" value="1"/>
</dbReference>
<dbReference type="GO" id="GO:0005975">
    <property type="term" value="P:carbohydrate metabolic process"/>
    <property type="evidence" value="ECO:0007669"/>
    <property type="project" value="InterPro"/>
</dbReference>
<keyword evidence="1" id="KW-0732">Signal</keyword>
<gene>
    <name evidence="2" type="ORF">ALPR1_20493</name>
</gene>
<evidence type="ECO:0000313" key="3">
    <source>
        <dbReference type="Proteomes" id="UP000003919"/>
    </source>
</evidence>
<dbReference type="AlphaFoldDB" id="A3HXY0"/>
<dbReference type="Proteomes" id="UP000003919">
    <property type="component" value="Chromosome"/>
</dbReference>
<dbReference type="RefSeq" id="WP_008203274.1">
    <property type="nucleotide sequence ID" value="NZ_CM001023.1"/>
</dbReference>
<dbReference type="InterPro" id="IPR008928">
    <property type="entry name" value="6-hairpin_glycosidase_sf"/>
</dbReference>
<dbReference type="GO" id="GO:0016787">
    <property type="term" value="F:hydrolase activity"/>
    <property type="evidence" value="ECO:0007669"/>
    <property type="project" value="UniProtKB-KW"/>
</dbReference>
<dbReference type="STRING" id="388413.ALPR1_20493"/>
<dbReference type="eggNOG" id="COG4833">
    <property type="taxonomic scope" value="Bacteria"/>
</dbReference>
<keyword evidence="2" id="KW-0378">Hydrolase</keyword>
<dbReference type="InterPro" id="IPR005198">
    <property type="entry name" value="Glyco_hydro_76"/>
</dbReference>
<proteinExistence type="predicted"/>
<organism evidence="2 3">
    <name type="scientific">Algoriphagus machipongonensis</name>
    <dbReference type="NCBI Taxonomy" id="388413"/>
    <lineage>
        <taxon>Bacteria</taxon>
        <taxon>Pseudomonadati</taxon>
        <taxon>Bacteroidota</taxon>
        <taxon>Cytophagia</taxon>
        <taxon>Cytophagales</taxon>
        <taxon>Cyclobacteriaceae</taxon>
        <taxon>Algoriphagus</taxon>
    </lineage>
</organism>
<sequence length="475" mass="54353">MKFIVTSSCLFLLMLVNTAMASSLQFDKKDPSLSEKNLQRAMELIDEAVSSHFKGEEMAMARFYNPYTKNSSEETGSVWMYSSAIESVNAILHGLQVQKEHGNEELYDANYSKYSELLAELYDNIDYYLGTFTLTSYTQTKEWSVYGVNRGNTKGTAKVEGIENVYDDQMWLVRELLESYKITNNPSYLEKAEYLTAYVLDGWDTTLDENGKERGGITWGPGYVTKHSCSNGPMVSPLVWLHEIYQGKDDEITKRYIDPEDQQTRLTTQVPKSDYYLEFAKKVYDWQKNELLGKDGVYVDMMGGCTPDKPKTEMIDGVIYRVGISCTDAVGTEFTYNSGTMLSGAADLFRATGEKRFLKDAKKLADASFKFFTKLDQSVPGYYSYEVDGFRNWFNGVLMRAFVDVYPAYKPAAKYIDSFQQNLDYGYDNFLYNGFLPTDLLKGWNEDKSKNTTEGMFNFTFAAEYAILSRYEMEN</sequence>
<dbReference type="Gene3D" id="1.50.10.20">
    <property type="match status" value="1"/>
</dbReference>
<dbReference type="EMBL" id="CM001023">
    <property type="protein sequence ID" value="EAZ81453.1"/>
    <property type="molecule type" value="Genomic_DNA"/>
</dbReference>
<dbReference type="PANTHER" id="PTHR47791:SF4">
    <property type="entry name" value="(PUTATIVE SECRETED PROTEIN)-RELATED"/>
    <property type="match status" value="1"/>
</dbReference>
<dbReference type="Pfam" id="PF03663">
    <property type="entry name" value="Glyco_hydro_76"/>
    <property type="match status" value="2"/>
</dbReference>
<reference evidence="2 3" key="1">
    <citation type="journal article" date="2011" name="J. Bacteriol.">
        <title>Complete genome sequence of Algoriphagus sp. PR1, bacterial prey of a colony-forming choanoflagellate.</title>
        <authorList>
            <person name="Alegado R.A."/>
            <person name="Ferriera S."/>
            <person name="Nusbaum C."/>
            <person name="Young S.K."/>
            <person name="Zeng Q."/>
            <person name="Imamovic A."/>
            <person name="Fairclough S.R."/>
            <person name="King N."/>
        </authorList>
    </citation>
    <scope>NUCLEOTIDE SEQUENCE [LARGE SCALE GENOMIC DNA]</scope>
    <source>
        <strain evidence="2 3">PR1</strain>
    </source>
</reference>
<comment type="caution">
    <text evidence="2">The sequence shown here is derived from an EMBL/GenBank/DDBJ whole genome shotgun (WGS) entry which is preliminary data.</text>
</comment>
<evidence type="ECO:0000256" key="1">
    <source>
        <dbReference type="SAM" id="SignalP"/>
    </source>
</evidence>
<dbReference type="PANTHER" id="PTHR47791">
    <property type="entry name" value="MEIOTICALLY UP-REGULATED GENE 191 PROTEIN"/>
    <property type="match status" value="1"/>
</dbReference>
<dbReference type="OrthoDB" id="2505409at2"/>